<sequence length="524" mass="58743">MYGTHEVTNQSPPLYPFQPFDSDIPLQEAITREKGDWGMERCRKFGTIAGSIETLEHAERAEKNEPVLHTHDRFGRRIDRIDLDPSWNWLLRKGIEAGLHALPWSMDIPGSHVVRGGLAYLWSQVNIGVMTPLATTHSAIPLMKSNQKVFNKWGQRLLSHSYDQAVLAGITTTEKQGGADLRKISTIAKPAGEGEYEITGHKWFCSYPSCDIFITLARTPNGLSCFLIESNDDGFTIQRLKEKMGTRSLPSAEVEFYGVRGSLIGNEGEGLKMIMRMINLGRFDCVLASAGLMRIALTQAIHHARHRKAFGSSLLEKPLMQNVLADLAIESEAATTAVFRIARALDENDSDFARLATALMKYWICKRTPVHVNECMECLGGNGYVEESILPRLYRDAPLNAIWEGPGNIAALDVLRIITKRKEVLERFIDECEYGKGENPLFDDHLDKLKNLLFTSISEEGVEYFSRRLTGSMAVTFQASLLLRYAPSFVADAFCENRLLHHSLLFGQLANKGVLEKIVERAMP</sequence>
<name>A0ABT9WQU8_9BACI</name>
<evidence type="ECO:0000256" key="2">
    <source>
        <dbReference type="ARBA" id="ARBA00009347"/>
    </source>
</evidence>
<dbReference type="SUPFAM" id="SSF47203">
    <property type="entry name" value="Acyl-CoA dehydrogenase C-terminal domain-like"/>
    <property type="match status" value="1"/>
</dbReference>
<evidence type="ECO:0000313" key="10">
    <source>
        <dbReference type="Proteomes" id="UP001223586"/>
    </source>
</evidence>
<feature type="domain" description="Acyl-CoA oxidase/dehydrogenase middle" evidence="7">
    <location>
        <begin position="171"/>
        <end position="257"/>
    </location>
</feature>
<evidence type="ECO:0000256" key="4">
    <source>
        <dbReference type="ARBA" id="ARBA00022827"/>
    </source>
</evidence>
<dbReference type="Gene3D" id="2.40.110.20">
    <property type="match status" value="1"/>
</dbReference>
<dbReference type="InterPro" id="IPR006089">
    <property type="entry name" value="Acyl-CoA_DH_CS"/>
</dbReference>
<dbReference type="PANTHER" id="PTHR42707">
    <property type="entry name" value="ACYL-COA DEHYDROGENASE"/>
    <property type="match status" value="1"/>
</dbReference>
<evidence type="ECO:0000259" key="6">
    <source>
        <dbReference type="Pfam" id="PF00441"/>
    </source>
</evidence>
<dbReference type="InterPro" id="IPR006091">
    <property type="entry name" value="Acyl-CoA_Oxase/DH_mid-dom"/>
</dbReference>
<evidence type="ECO:0000256" key="5">
    <source>
        <dbReference type="RuleBase" id="RU362125"/>
    </source>
</evidence>
<comment type="similarity">
    <text evidence="2 5">Belongs to the acyl-CoA dehydrogenase family.</text>
</comment>
<reference evidence="9 10" key="1">
    <citation type="submission" date="2023-07" db="EMBL/GenBank/DDBJ databases">
        <title>Genomic Encyclopedia of Type Strains, Phase IV (KMG-IV): sequencing the most valuable type-strain genomes for metagenomic binning, comparative biology and taxonomic classification.</title>
        <authorList>
            <person name="Goeker M."/>
        </authorList>
    </citation>
    <scope>NUCLEOTIDE SEQUENCE [LARGE SCALE GENOMIC DNA]</scope>
    <source>
        <strain evidence="9 10">DSM 23837</strain>
    </source>
</reference>
<dbReference type="EMBL" id="JAUSTT010000007">
    <property type="protein sequence ID" value="MDQ0175660.1"/>
    <property type="molecule type" value="Genomic_DNA"/>
</dbReference>
<dbReference type="SUPFAM" id="SSF56645">
    <property type="entry name" value="Acyl-CoA dehydrogenase NM domain-like"/>
    <property type="match status" value="1"/>
</dbReference>
<dbReference type="Pfam" id="PF18158">
    <property type="entry name" value="AidB_N"/>
    <property type="match status" value="1"/>
</dbReference>
<evidence type="ECO:0000259" key="8">
    <source>
        <dbReference type="Pfam" id="PF18158"/>
    </source>
</evidence>
<dbReference type="InterPro" id="IPR036250">
    <property type="entry name" value="AcylCo_DH-like_C"/>
</dbReference>
<dbReference type="Gene3D" id="1.20.140.10">
    <property type="entry name" value="Butyryl-CoA Dehydrogenase, subunit A, domain 3"/>
    <property type="match status" value="1"/>
</dbReference>
<proteinExistence type="inferred from homology"/>
<feature type="domain" description="Acyl-CoA dehydrogenase/oxidase C-terminal" evidence="6">
    <location>
        <begin position="268"/>
        <end position="416"/>
    </location>
</feature>
<dbReference type="PANTHER" id="PTHR42707:SF3">
    <property type="entry name" value="ACYL-COA DEHYDROGENASE AIDB-RELATED"/>
    <property type="match status" value="1"/>
</dbReference>
<comment type="caution">
    <text evidence="9">The sequence shown here is derived from an EMBL/GenBank/DDBJ whole genome shotgun (WGS) entry which is preliminary data.</text>
</comment>
<organism evidence="9 10">
    <name type="scientific">Bacillus chungangensis</name>
    <dbReference type="NCBI Taxonomy" id="587633"/>
    <lineage>
        <taxon>Bacteria</taxon>
        <taxon>Bacillati</taxon>
        <taxon>Bacillota</taxon>
        <taxon>Bacilli</taxon>
        <taxon>Bacillales</taxon>
        <taxon>Bacillaceae</taxon>
        <taxon>Bacillus</taxon>
    </lineage>
</organism>
<dbReference type="RefSeq" id="WP_307228159.1">
    <property type="nucleotide sequence ID" value="NZ_JAUSTT010000007.1"/>
</dbReference>
<dbReference type="InterPro" id="IPR052904">
    <property type="entry name" value="Acyl-CoA_dehydrogenase-like"/>
</dbReference>
<protein>
    <submittedName>
        <fullName evidence="9">Acyl-CoA dehydrogenase</fullName>
    </submittedName>
</protein>
<feature type="domain" description="Adaptive response protein AidB N-terminal" evidence="8">
    <location>
        <begin position="9"/>
        <end position="164"/>
    </location>
</feature>
<dbReference type="InterPro" id="IPR009075">
    <property type="entry name" value="AcylCo_DH/oxidase_C"/>
</dbReference>
<accession>A0ABT9WQU8</accession>
<dbReference type="Pfam" id="PF00441">
    <property type="entry name" value="Acyl-CoA_dh_1"/>
    <property type="match status" value="1"/>
</dbReference>
<dbReference type="PROSITE" id="PS00073">
    <property type="entry name" value="ACYL_COA_DH_2"/>
    <property type="match status" value="1"/>
</dbReference>
<dbReference type="Gene3D" id="6.10.250.600">
    <property type="match status" value="1"/>
</dbReference>
<evidence type="ECO:0000256" key="1">
    <source>
        <dbReference type="ARBA" id="ARBA00001974"/>
    </source>
</evidence>
<keyword evidence="4 5" id="KW-0274">FAD</keyword>
<evidence type="ECO:0000313" key="9">
    <source>
        <dbReference type="EMBL" id="MDQ0175660.1"/>
    </source>
</evidence>
<evidence type="ECO:0000259" key="7">
    <source>
        <dbReference type="Pfam" id="PF02770"/>
    </source>
</evidence>
<keyword evidence="3 5" id="KW-0285">Flavoprotein</keyword>
<dbReference type="InterPro" id="IPR041504">
    <property type="entry name" value="AidB_N"/>
</dbReference>
<dbReference type="Proteomes" id="UP001223586">
    <property type="component" value="Unassembled WGS sequence"/>
</dbReference>
<dbReference type="InterPro" id="IPR009100">
    <property type="entry name" value="AcylCoA_DH/oxidase_NM_dom_sf"/>
</dbReference>
<gene>
    <name evidence="9" type="ORF">J2S08_001494</name>
</gene>
<keyword evidence="10" id="KW-1185">Reference proteome</keyword>
<comment type="cofactor">
    <cofactor evidence="1 5">
        <name>FAD</name>
        <dbReference type="ChEBI" id="CHEBI:57692"/>
    </cofactor>
</comment>
<keyword evidence="5" id="KW-0560">Oxidoreductase</keyword>
<dbReference type="Pfam" id="PF02770">
    <property type="entry name" value="Acyl-CoA_dh_M"/>
    <property type="match status" value="1"/>
</dbReference>
<evidence type="ECO:0000256" key="3">
    <source>
        <dbReference type="ARBA" id="ARBA00022630"/>
    </source>
</evidence>